<dbReference type="EMBL" id="JAUEDM010000001">
    <property type="protein sequence ID" value="KAK3330016.1"/>
    <property type="molecule type" value="Genomic_DNA"/>
</dbReference>
<feature type="transmembrane region" description="Helical" evidence="1">
    <location>
        <begin position="250"/>
        <end position="276"/>
    </location>
</feature>
<feature type="transmembrane region" description="Helical" evidence="1">
    <location>
        <begin position="7"/>
        <end position="31"/>
    </location>
</feature>
<proteinExistence type="predicted"/>
<keyword evidence="1" id="KW-0812">Transmembrane</keyword>
<feature type="transmembrane region" description="Helical" evidence="1">
    <location>
        <begin position="122"/>
        <end position="146"/>
    </location>
</feature>
<protein>
    <submittedName>
        <fullName evidence="2">Uncharacterized protein</fullName>
    </submittedName>
</protein>
<feature type="transmembrane region" description="Helical" evidence="1">
    <location>
        <begin position="90"/>
        <end position="110"/>
    </location>
</feature>
<accession>A0AAE0MEW3</accession>
<feature type="transmembrane region" description="Helical" evidence="1">
    <location>
        <begin position="342"/>
        <end position="368"/>
    </location>
</feature>
<name>A0AAE0MEW3_9PEZI</name>
<reference evidence="2" key="2">
    <citation type="submission" date="2023-06" db="EMBL/GenBank/DDBJ databases">
        <authorList>
            <consortium name="Lawrence Berkeley National Laboratory"/>
            <person name="Haridas S."/>
            <person name="Hensen N."/>
            <person name="Bonometti L."/>
            <person name="Westerberg I."/>
            <person name="Brannstrom I.O."/>
            <person name="Guillou S."/>
            <person name="Cros-Aarteil S."/>
            <person name="Calhoun S."/>
            <person name="Kuo A."/>
            <person name="Mondo S."/>
            <person name="Pangilinan J."/>
            <person name="Riley R."/>
            <person name="Labutti K."/>
            <person name="Andreopoulos B."/>
            <person name="Lipzen A."/>
            <person name="Chen C."/>
            <person name="Yanf M."/>
            <person name="Daum C."/>
            <person name="Ng V."/>
            <person name="Clum A."/>
            <person name="Steindorff A."/>
            <person name="Ohm R."/>
            <person name="Martin F."/>
            <person name="Silar P."/>
            <person name="Natvig D."/>
            <person name="Lalanne C."/>
            <person name="Gautier V."/>
            <person name="Ament-Velasquez S.L."/>
            <person name="Kruys A."/>
            <person name="Hutchinson M.I."/>
            <person name="Powell A.J."/>
            <person name="Barry K."/>
            <person name="Miller A.N."/>
            <person name="Grigoriev I.V."/>
            <person name="Debuchy R."/>
            <person name="Gladieux P."/>
            <person name="Thoren M.H."/>
            <person name="Johannesson H."/>
        </authorList>
    </citation>
    <scope>NUCLEOTIDE SEQUENCE</scope>
    <source>
        <strain evidence="2">CBS 118394</strain>
    </source>
</reference>
<reference evidence="2" key="1">
    <citation type="journal article" date="2023" name="Mol. Phylogenet. Evol.">
        <title>Genome-scale phylogeny and comparative genomics of the fungal order Sordariales.</title>
        <authorList>
            <person name="Hensen N."/>
            <person name="Bonometti L."/>
            <person name="Westerberg I."/>
            <person name="Brannstrom I.O."/>
            <person name="Guillou S."/>
            <person name="Cros-Aarteil S."/>
            <person name="Calhoun S."/>
            <person name="Haridas S."/>
            <person name="Kuo A."/>
            <person name="Mondo S."/>
            <person name="Pangilinan J."/>
            <person name="Riley R."/>
            <person name="LaButti K."/>
            <person name="Andreopoulos B."/>
            <person name="Lipzen A."/>
            <person name="Chen C."/>
            <person name="Yan M."/>
            <person name="Daum C."/>
            <person name="Ng V."/>
            <person name="Clum A."/>
            <person name="Steindorff A."/>
            <person name="Ohm R.A."/>
            <person name="Martin F."/>
            <person name="Silar P."/>
            <person name="Natvig D.O."/>
            <person name="Lalanne C."/>
            <person name="Gautier V."/>
            <person name="Ament-Velasquez S.L."/>
            <person name="Kruys A."/>
            <person name="Hutchinson M.I."/>
            <person name="Powell A.J."/>
            <person name="Barry K."/>
            <person name="Miller A.N."/>
            <person name="Grigoriev I.V."/>
            <person name="Debuchy R."/>
            <person name="Gladieux P."/>
            <person name="Hiltunen Thoren M."/>
            <person name="Johannesson H."/>
        </authorList>
    </citation>
    <scope>NUCLEOTIDE SEQUENCE</scope>
    <source>
        <strain evidence="2">CBS 118394</strain>
    </source>
</reference>
<keyword evidence="1" id="KW-0472">Membrane</keyword>
<keyword evidence="1" id="KW-1133">Transmembrane helix</keyword>
<evidence type="ECO:0000256" key="1">
    <source>
        <dbReference type="SAM" id="Phobius"/>
    </source>
</evidence>
<sequence length="376" mass="41197">MATRITTIPAVAMISLTAIHLVGINAMYGLILRNGYYDALVQVLRHPNPTLPGSTNPILTVYNGIPPLDKLLTLASVMFANVTDGSAPALSVYGVHFAGQFLGVLVVLMIEALRQGNQRTVVSLAWFIPWTCAMQMIGYGFAMPIYGIVHLWTSSSATTATATQVPVDAHVQVLPQTMVLGYIIPSIAWALPLPWNYVHQWLGAVWQGSPVWVFIIYRCKARSAAAKSKQMRADRRSRTTASGLTKAYRFAFATCAVTQLGCFALIAATSLCPSVFPFRLTISDVFLPAKFWTTESVSMVVGIHHFYQYDQYVGSLAAVVWAVALHVNNAKRLPAVMMTMRNWLKILVTFTGVSLFAGPVGAVVWLLWDRDVALLS</sequence>
<evidence type="ECO:0000313" key="2">
    <source>
        <dbReference type="EMBL" id="KAK3330016.1"/>
    </source>
</evidence>
<feature type="transmembrane region" description="Helical" evidence="1">
    <location>
        <begin position="201"/>
        <end position="219"/>
    </location>
</feature>
<evidence type="ECO:0000313" key="3">
    <source>
        <dbReference type="Proteomes" id="UP001283341"/>
    </source>
</evidence>
<dbReference type="AlphaFoldDB" id="A0AAE0MEW3"/>
<organism evidence="2 3">
    <name type="scientific">Apodospora peruviana</name>
    <dbReference type="NCBI Taxonomy" id="516989"/>
    <lineage>
        <taxon>Eukaryota</taxon>
        <taxon>Fungi</taxon>
        <taxon>Dikarya</taxon>
        <taxon>Ascomycota</taxon>
        <taxon>Pezizomycotina</taxon>
        <taxon>Sordariomycetes</taxon>
        <taxon>Sordariomycetidae</taxon>
        <taxon>Sordariales</taxon>
        <taxon>Lasiosphaeriaceae</taxon>
        <taxon>Apodospora</taxon>
    </lineage>
</organism>
<feature type="transmembrane region" description="Helical" evidence="1">
    <location>
        <begin position="312"/>
        <end position="330"/>
    </location>
</feature>
<comment type="caution">
    <text evidence="2">The sequence shown here is derived from an EMBL/GenBank/DDBJ whole genome shotgun (WGS) entry which is preliminary data.</text>
</comment>
<dbReference type="Proteomes" id="UP001283341">
    <property type="component" value="Unassembled WGS sequence"/>
</dbReference>
<keyword evidence="3" id="KW-1185">Reference proteome</keyword>
<gene>
    <name evidence="2" type="ORF">B0H66DRAFT_43128</name>
</gene>